<evidence type="ECO:0000256" key="12">
    <source>
        <dbReference type="ARBA" id="ARBA00023136"/>
    </source>
</evidence>
<dbReference type="SUPFAM" id="SSF52172">
    <property type="entry name" value="CheY-like"/>
    <property type="match status" value="1"/>
</dbReference>
<keyword evidence="8" id="KW-0547">Nucleotide-binding</keyword>
<dbReference type="SUPFAM" id="SSF55874">
    <property type="entry name" value="ATPase domain of HSP90 chaperone/DNA topoisomerase II/histidine kinase"/>
    <property type="match status" value="1"/>
</dbReference>
<feature type="region of interest" description="Disordered" evidence="13">
    <location>
        <begin position="101"/>
        <end position="149"/>
    </location>
</feature>
<evidence type="ECO:0000313" key="15">
    <source>
        <dbReference type="Proteomes" id="UP000472372"/>
    </source>
</evidence>
<evidence type="ECO:0000256" key="9">
    <source>
        <dbReference type="ARBA" id="ARBA00022777"/>
    </source>
</evidence>
<dbReference type="SMART" id="SM00448">
    <property type="entry name" value="REC"/>
    <property type="match status" value="1"/>
</dbReference>
<keyword evidence="4" id="KW-1003">Cell membrane</keyword>
<dbReference type="CDD" id="cd17546">
    <property type="entry name" value="REC_hyHK_CKI1_RcsC-like"/>
    <property type="match status" value="1"/>
</dbReference>
<feature type="compositionally biased region" description="Polar residues" evidence="13">
    <location>
        <begin position="553"/>
        <end position="606"/>
    </location>
</feature>
<feature type="compositionally biased region" description="Polar residues" evidence="13">
    <location>
        <begin position="2189"/>
        <end position="2201"/>
    </location>
</feature>
<dbReference type="GO" id="GO:0009927">
    <property type="term" value="F:histidine phosphotransfer kinase activity"/>
    <property type="evidence" value="ECO:0007669"/>
    <property type="project" value="TreeGrafter"/>
</dbReference>
<dbReference type="FunFam" id="1.10.287.130:FF:000003">
    <property type="entry name" value="Histidine kinase"/>
    <property type="match status" value="1"/>
</dbReference>
<dbReference type="PROSITE" id="PS50011">
    <property type="entry name" value="PROTEIN_KINASE_DOM"/>
    <property type="match status" value="1"/>
</dbReference>
<comment type="catalytic activity">
    <reaction evidence="1">
        <text>ATP + protein L-histidine = ADP + protein N-phospho-L-histidine.</text>
        <dbReference type="EC" id="2.7.13.3"/>
    </reaction>
</comment>
<dbReference type="InterPro" id="IPR003661">
    <property type="entry name" value="HisK_dim/P_dom"/>
</dbReference>
<dbReference type="EC" id="2.7.13.3" evidence="3"/>
<dbReference type="CDD" id="cd16922">
    <property type="entry name" value="HATPase_EvgS-ArcB-TorS-like"/>
    <property type="match status" value="1"/>
</dbReference>
<dbReference type="Gene3D" id="3.30.565.10">
    <property type="entry name" value="Histidine kinase-like ATPase, C-terminal domain"/>
    <property type="match status" value="1"/>
</dbReference>
<dbReference type="Pfam" id="PF02518">
    <property type="entry name" value="HATPase_c"/>
    <property type="match status" value="1"/>
</dbReference>
<sequence length="2428" mass="270962">MSPMTSTTQPSEQACKSKRKAVAGQQQYRASHQEHAEEPPRLRDHHKDNMATDGEKAQKAYFAHIFARLQELPNYVWDPEIEPFHSSYDNWHFFGYEKKPARQQERPLSRGRSAVTSPTVPTHSPDATRPSYHRSHRSSGSDASTCTVQTHRTNTTATATATAMSSLREGRPVVCRVSQQTLRLEREYQLAKLVVKESDPECRHFVRPIELVRLNLKPGEEPLVASIFEAPGANYLQDLTTFSPNWYKLSSNPTSRQSENSMPNRGVPLLTFLDFAVGSVECLEILHHGHEIVHGEIRGDAFHFSESGIVKMINFGSGARSFENGLTSAGWSALSKETGIELKLAFISPEQTGRMPAEPDTRTDIYSLGILFYSMLCGHTPFDGDTALDVMQNVISKRIPPASSRRLDIPEALSEVIQRMTQRNIEERYHSTSGLKYDLARIRELLCEGDVEGLKAFQVGSKDISCFFNLPLKLIGRDKERKVIVDVIERVAKHRRSSVKSLHSMSSGSSYSDQRLDLHFDDLVSESTSSRGSDSRLNSVCADGPVFMEAARSIQQSSQDSVNQSEPSTVDGSVDNRPQLQSISRGRSNNSIESSLLPSRSHQSNDGMRALASTRKLRRKARCEVIAIGGATGLGKSRLVQSIQSTARSSGYFAMAKFDPAKKAPFDPILKLMSLSFRQIFSEANVTTEFHHRLRHYLKNSGVWTVLRTYLDLPEWLLNTSGVPKAPQPKDLDFTKDMHRRASSPVIHCGGAGHTAEAWLRSGGSSKSSRFMSVFIDVLRLLSMHKLCTWSLEDVQYADTESAELIHHIVQAKIPLVLMFTYSDEEALPRELSILMRHATKVQLLPFTEAQTADYVAETLHRDHQYILPLVAVVQEKSRGNLFYIREILDTCYRKRCVFYEWRENNWVFDLDKVFEVFESPIYGSSVTTDFIARRLTELPAASRKLLAWASLLGGTFSFELLKRLLKRTSNLDPGARLPLLDENESAITALNGALNAYVLMPAEQDARFRFSHDRYLTAAVNSLDKEWDTQLMHFTIAKIMTFGDEYRDGSALGSKALYMQSRHICLAAELIISRETVRAPFRDILYQAGETACESGARSTGIYYFAHSLKLLQDDPWDDNQPDVSYQETLQLFVRSAECYWHQGMLDEALSLIRTTFQHARDPCDMASSFILQSRVFAVRGDSFGAFQALKDCLSLLGSPIPATSWEACDAEFQQIYNTLQNIDKEQLLMRRPPSYDRVLMTIGPVFIELLSAAFWSNSVLFYQATLKLINVHLDRGTISQVALAYVHLGTIAGGRFNMMNFAVEMGAIAKRIFQMFPEDYYTVGRGQTLQPLFLGHLEAPISDLIPSLEAGSQATLTAGDRILTLLNLGVQAHFRVMASHDVAEVEAWIEETPLDMKNWQKDLRGGIFLMAGRQYARALQGKTGTSDASSIFSDHEHNESEYLELLENSASNPKRPKSIYLAIKLPLLVLYGFISDAISLGETLLPMLSSLWCERLNYSVRYYLSLAYMASLRDEPDNVRREEMLGHVRETLKLLESCCAITDVNYRGWIHLLSAVLAELSGDPTTALQNYEASMDHSESHNFLLDEAFALELYSEWQVRKKAYRSARHSVKDCISAYRRISAYGKATHFMAKYESLLRGVQSLSTQDASVQTSITDTNNTAFRLEQVELGAETAVDRTQNWIVPESRRQESTQGLQNGLSAVGLDMLDLSSILESSQVLSSELVVDKLMAKMSSILLESTGGTLCAIVIEDSQTEWSIACVATNETNNESGYTPGVTSFPASQPLDTVDDVVARQVTLYTLRFRETVFVQNLLEDDRFSNVSESYLQRNPEGKAVICIPIVHSDHLLGSIYVEGPPNSFTERNTQVLRLLVNQISISLANALLFKEVEKVSASNEAMLEMQKRALAQAREAEVKAKEAEAKAVANMKLKEEAARAKSLFLANVSHELRTPLNGVIGMSELLKASPLNGEQTGYADSIRVCADTLLSIINDLLDYSKLEAGKMNVMEMPISLNETIAEVVRALAYTNAERGLKTIEQLELNPEMLVMADPVRLHQILMNLLSNSYKFTPRGSVTVRAVVDREGDDWVDVTCSVIDTGIGIPDEQKQKLFLPFSQIESSSTRSYGGTGLGLSICKALIENVMHGTVRLESQPGQGTTVTFSLRFKKVPKAQAGAQQQRTREPDPMARFSSQDNNGHEQSSGVTCIDLSTVARRDLRVCIAEDNLINQRIAISFVQKLGFKCDAYLDGFKTIDALERASENGRPFHLVLMDVQMPNCDGYEATKLIRKHPNPEIKNVLIIAMTASAIPGDREKCVEAGMNNYLAKPVRAQTLKALLDSYLNKNKEVEEIPNLAIEAKKLVRDALNEADSIPGVTGNNDELNKKNVEGGGGNAADEETNKTSDRPASVRVNTTQHILPNGRMEAVPPAE</sequence>
<dbReference type="SUPFAM" id="SSF56112">
    <property type="entry name" value="Protein kinase-like (PK-like)"/>
    <property type="match status" value="1"/>
</dbReference>
<dbReference type="Pfam" id="PF00069">
    <property type="entry name" value="Pkinase"/>
    <property type="match status" value="1"/>
</dbReference>
<dbReference type="PANTHER" id="PTHR43047:SF46">
    <property type="entry name" value="HISTIDINE KINASE_RESPONSE REGULATOR, PUTATIVE (AFU_ORTHOLOGUE AFUA_3G12550)-RELATED"/>
    <property type="match status" value="1"/>
</dbReference>
<keyword evidence="9 14" id="KW-0418">Kinase</keyword>
<dbReference type="InterPro" id="IPR003594">
    <property type="entry name" value="HATPase_dom"/>
</dbReference>
<keyword evidence="10" id="KW-0067">ATP-binding</keyword>
<dbReference type="InterPro" id="IPR003018">
    <property type="entry name" value="GAF"/>
</dbReference>
<dbReference type="InterPro" id="IPR011006">
    <property type="entry name" value="CheY-like_superfamily"/>
</dbReference>
<dbReference type="Proteomes" id="UP000472372">
    <property type="component" value="Chromosome 1"/>
</dbReference>
<feature type="compositionally biased region" description="Polar residues" evidence="13">
    <location>
        <begin position="138"/>
        <end position="149"/>
    </location>
</feature>
<dbReference type="GO" id="GO:0005524">
    <property type="term" value="F:ATP binding"/>
    <property type="evidence" value="ECO:0007669"/>
    <property type="project" value="UniProtKB-KW"/>
</dbReference>
<evidence type="ECO:0000256" key="6">
    <source>
        <dbReference type="ARBA" id="ARBA00022679"/>
    </source>
</evidence>
<evidence type="ECO:0000313" key="14">
    <source>
        <dbReference type="EMBL" id="CAE6998090.1"/>
    </source>
</evidence>
<organism evidence="14 15">
    <name type="scientific">Pyrenophora teres f. teres</name>
    <dbReference type="NCBI Taxonomy" id="97479"/>
    <lineage>
        <taxon>Eukaryota</taxon>
        <taxon>Fungi</taxon>
        <taxon>Dikarya</taxon>
        <taxon>Ascomycota</taxon>
        <taxon>Pezizomycotina</taxon>
        <taxon>Dothideomycetes</taxon>
        <taxon>Pleosporomycetidae</taxon>
        <taxon>Pleosporales</taxon>
        <taxon>Pleosporineae</taxon>
        <taxon>Pleosporaceae</taxon>
        <taxon>Pyrenophora</taxon>
    </lineage>
</organism>
<feature type="compositionally biased region" description="Polar residues" evidence="13">
    <location>
        <begin position="1"/>
        <end position="14"/>
    </location>
</feature>
<evidence type="ECO:0000256" key="8">
    <source>
        <dbReference type="ARBA" id="ARBA00022741"/>
    </source>
</evidence>
<feature type="region of interest" description="Disordered" evidence="13">
    <location>
        <begin position="2170"/>
        <end position="2201"/>
    </location>
</feature>
<dbReference type="PRINTS" id="PR00344">
    <property type="entry name" value="BCTRLSENSOR"/>
</dbReference>
<dbReference type="SMART" id="SM00387">
    <property type="entry name" value="HATPase_c"/>
    <property type="match status" value="1"/>
</dbReference>
<keyword evidence="7" id="KW-0812">Transmembrane</keyword>
<feature type="region of interest" description="Disordered" evidence="13">
    <location>
        <begin position="2370"/>
        <end position="2428"/>
    </location>
</feature>
<evidence type="ECO:0000256" key="5">
    <source>
        <dbReference type="ARBA" id="ARBA00022553"/>
    </source>
</evidence>
<dbReference type="InterPro" id="IPR005467">
    <property type="entry name" value="His_kinase_dom"/>
</dbReference>
<dbReference type="SMART" id="SM00220">
    <property type="entry name" value="S_TKc"/>
    <property type="match status" value="1"/>
</dbReference>
<feature type="region of interest" description="Disordered" evidence="13">
    <location>
        <begin position="1"/>
        <end position="48"/>
    </location>
</feature>
<dbReference type="Gene3D" id="1.10.287.130">
    <property type="match status" value="1"/>
</dbReference>
<dbReference type="PROSITE" id="PS50109">
    <property type="entry name" value="HIS_KIN"/>
    <property type="match status" value="1"/>
</dbReference>
<keyword evidence="12" id="KW-0472">Membrane</keyword>
<dbReference type="InterPro" id="IPR029016">
    <property type="entry name" value="GAF-like_dom_sf"/>
</dbReference>
<dbReference type="CDD" id="cd00082">
    <property type="entry name" value="HisKA"/>
    <property type="match status" value="1"/>
</dbReference>
<keyword evidence="11" id="KW-1133">Transmembrane helix</keyword>
<evidence type="ECO:0000256" key="1">
    <source>
        <dbReference type="ARBA" id="ARBA00000085"/>
    </source>
</evidence>
<evidence type="ECO:0000256" key="10">
    <source>
        <dbReference type="ARBA" id="ARBA00022840"/>
    </source>
</evidence>
<feature type="region of interest" description="Disordered" evidence="13">
    <location>
        <begin position="553"/>
        <end position="608"/>
    </location>
</feature>
<dbReference type="Gene3D" id="1.10.510.10">
    <property type="entry name" value="Transferase(Phosphotransferase) domain 1"/>
    <property type="match status" value="1"/>
</dbReference>
<dbReference type="GO" id="GO:0000155">
    <property type="term" value="F:phosphorelay sensor kinase activity"/>
    <property type="evidence" value="ECO:0007669"/>
    <property type="project" value="InterPro"/>
</dbReference>
<dbReference type="FunFam" id="1.10.510.10:FF:000579">
    <property type="entry name" value="Sensor histidine kinase/response regulator, putative"/>
    <property type="match status" value="1"/>
</dbReference>
<dbReference type="Pfam" id="PF00512">
    <property type="entry name" value="HisKA"/>
    <property type="match status" value="1"/>
</dbReference>
<evidence type="ECO:0000256" key="4">
    <source>
        <dbReference type="ARBA" id="ARBA00022475"/>
    </source>
</evidence>
<dbReference type="InterPro" id="IPR001789">
    <property type="entry name" value="Sig_transdc_resp-reg_receiver"/>
</dbReference>
<dbReference type="Pfam" id="PF13191">
    <property type="entry name" value="AAA_16"/>
    <property type="match status" value="1"/>
</dbReference>
<dbReference type="Pfam" id="PF00072">
    <property type="entry name" value="Response_reg"/>
    <property type="match status" value="1"/>
</dbReference>
<keyword evidence="6" id="KW-0808">Transferase</keyword>
<dbReference type="InterPro" id="IPR036097">
    <property type="entry name" value="HisK_dim/P_sf"/>
</dbReference>
<dbReference type="InterPro" id="IPR011009">
    <property type="entry name" value="Kinase-like_dom_sf"/>
</dbReference>
<dbReference type="Pfam" id="PF01590">
    <property type="entry name" value="GAF"/>
    <property type="match status" value="1"/>
</dbReference>
<evidence type="ECO:0000256" key="11">
    <source>
        <dbReference type="ARBA" id="ARBA00022989"/>
    </source>
</evidence>
<dbReference type="PANTHER" id="PTHR43047">
    <property type="entry name" value="TWO-COMPONENT HISTIDINE PROTEIN KINASE"/>
    <property type="match status" value="1"/>
</dbReference>
<gene>
    <name evidence="14" type="ORF">PTTW11_00651</name>
</gene>
<evidence type="ECO:0000256" key="13">
    <source>
        <dbReference type="SAM" id="MobiDB-lite"/>
    </source>
</evidence>
<dbReference type="GO" id="GO:0005886">
    <property type="term" value="C:plasma membrane"/>
    <property type="evidence" value="ECO:0007669"/>
    <property type="project" value="UniProtKB-SubCell"/>
</dbReference>
<dbReference type="InterPro" id="IPR004358">
    <property type="entry name" value="Sig_transdc_His_kin-like_C"/>
</dbReference>
<evidence type="ECO:0000256" key="7">
    <source>
        <dbReference type="ARBA" id="ARBA00022692"/>
    </source>
</evidence>
<dbReference type="SMART" id="SM00388">
    <property type="entry name" value="HisKA"/>
    <property type="match status" value="1"/>
</dbReference>
<protein>
    <recommendedName>
        <fullName evidence="3">histidine kinase</fullName>
        <ecNumber evidence="3">2.7.13.3</ecNumber>
    </recommendedName>
</protein>
<comment type="subcellular location">
    <subcellularLocation>
        <location evidence="2">Cell membrane</location>
        <topology evidence="2">Multi-pass membrane protein</topology>
    </subcellularLocation>
</comment>
<dbReference type="InterPro" id="IPR036890">
    <property type="entry name" value="HATPase_C_sf"/>
</dbReference>
<dbReference type="SUPFAM" id="SSF55781">
    <property type="entry name" value="GAF domain-like"/>
    <property type="match status" value="1"/>
</dbReference>
<dbReference type="Gene3D" id="3.40.50.2300">
    <property type="match status" value="1"/>
</dbReference>
<dbReference type="InterPro" id="IPR041664">
    <property type="entry name" value="AAA_16"/>
</dbReference>
<dbReference type="PROSITE" id="PS50110">
    <property type="entry name" value="RESPONSE_REGULATORY"/>
    <property type="match status" value="1"/>
</dbReference>
<name>A0A6S6VGC3_9PLEO</name>
<reference evidence="14" key="1">
    <citation type="submission" date="2021-02" db="EMBL/GenBank/DDBJ databases">
        <authorList>
            <person name="Syme A R."/>
            <person name="Syme A R."/>
            <person name="Moolhuijzen P."/>
        </authorList>
    </citation>
    <scope>NUCLEOTIDE SEQUENCE</scope>
    <source>
        <strain evidence="14">W1-1</strain>
    </source>
</reference>
<dbReference type="FunFam" id="3.30.450.40:FF:000044">
    <property type="entry name" value="Putative sensor histidine kinase/response regulator"/>
    <property type="match status" value="1"/>
</dbReference>
<dbReference type="FunFam" id="3.30.565.10:FF:000010">
    <property type="entry name" value="Sensor histidine kinase RcsC"/>
    <property type="match status" value="1"/>
</dbReference>
<feature type="compositionally biased region" description="Basic and acidic residues" evidence="13">
    <location>
        <begin position="31"/>
        <end position="48"/>
    </location>
</feature>
<dbReference type="FunFam" id="3.40.50.2300:FF:000285">
    <property type="entry name" value="Putative sensor histidine kinase/response regulator"/>
    <property type="match status" value="1"/>
</dbReference>
<proteinExistence type="predicted"/>
<evidence type="ECO:0000256" key="3">
    <source>
        <dbReference type="ARBA" id="ARBA00012438"/>
    </source>
</evidence>
<dbReference type="SMART" id="SM00065">
    <property type="entry name" value="GAF"/>
    <property type="match status" value="1"/>
</dbReference>
<dbReference type="Gene3D" id="3.30.450.40">
    <property type="match status" value="1"/>
</dbReference>
<dbReference type="EMBL" id="HG992977">
    <property type="protein sequence ID" value="CAE6998090.1"/>
    <property type="molecule type" value="Genomic_DNA"/>
</dbReference>
<dbReference type="InterPro" id="IPR000719">
    <property type="entry name" value="Prot_kinase_dom"/>
</dbReference>
<dbReference type="SUPFAM" id="SSF47384">
    <property type="entry name" value="Homodimeric domain of signal transducing histidine kinase"/>
    <property type="match status" value="1"/>
</dbReference>
<accession>A0A6S6VGC3</accession>
<evidence type="ECO:0000256" key="2">
    <source>
        <dbReference type="ARBA" id="ARBA00004651"/>
    </source>
</evidence>
<keyword evidence="5" id="KW-0597">Phosphoprotein</keyword>